<dbReference type="Proteomes" id="UP001198439">
    <property type="component" value="Unassembled WGS sequence"/>
</dbReference>
<reference evidence="1" key="1">
    <citation type="submission" date="2021-10" db="EMBL/GenBank/DDBJ databases">
        <title>Collection of gut derived symbiotic bacterial strains cultured from healthy donors.</title>
        <authorList>
            <person name="Lin H."/>
            <person name="Littmann E."/>
            <person name="Kohout C."/>
            <person name="Pamer E.G."/>
        </authorList>
    </citation>
    <scope>NUCLEOTIDE SEQUENCE</scope>
    <source>
        <strain evidence="1">DFI.4.48</strain>
    </source>
</reference>
<accession>A0AAW4VRQ7</accession>
<protein>
    <submittedName>
        <fullName evidence="1">Kinase</fullName>
    </submittedName>
</protein>
<gene>
    <name evidence="1" type="ORF">LJD69_01410</name>
</gene>
<dbReference type="NCBIfam" id="NF005255">
    <property type="entry name" value="PRK06762.2-2"/>
    <property type="match status" value="1"/>
</dbReference>
<dbReference type="NCBIfam" id="NF005253">
    <property type="entry name" value="PRK06762.1-4"/>
    <property type="match status" value="1"/>
</dbReference>
<keyword evidence="1" id="KW-0418">Kinase</keyword>
<dbReference type="GO" id="GO:0016301">
    <property type="term" value="F:kinase activity"/>
    <property type="evidence" value="ECO:0007669"/>
    <property type="project" value="UniProtKB-KW"/>
</dbReference>
<keyword evidence="1" id="KW-0808">Transferase</keyword>
<evidence type="ECO:0000313" key="2">
    <source>
        <dbReference type="Proteomes" id="UP001198439"/>
    </source>
</evidence>
<dbReference type="Pfam" id="PF13671">
    <property type="entry name" value="AAA_33"/>
    <property type="match status" value="1"/>
</dbReference>
<dbReference type="SUPFAM" id="SSF52540">
    <property type="entry name" value="P-loop containing nucleoside triphosphate hydrolases"/>
    <property type="match status" value="1"/>
</dbReference>
<dbReference type="AlphaFoldDB" id="A0AAW4VRQ7"/>
<organism evidence="1 2">
    <name type="scientific">Faecalibacillus faecis</name>
    <dbReference type="NCBI Taxonomy" id="1982628"/>
    <lineage>
        <taxon>Bacteria</taxon>
        <taxon>Bacillati</taxon>
        <taxon>Bacillota</taxon>
        <taxon>Erysipelotrichia</taxon>
        <taxon>Erysipelotrichales</taxon>
        <taxon>Coprobacillaceae</taxon>
        <taxon>Faecalibacillus</taxon>
    </lineage>
</organism>
<dbReference type="Gene3D" id="3.40.50.300">
    <property type="entry name" value="P-loop containing nucleotide triphosphate hydrolases"/>
    <property type="match status" value="1"/>
</dbReference>
<dbReference type="InterPro" id="IPR027417">
    <property type="entry name" value="P-loop_NTPase"/>
</dbReference>
<comment type="caution">
    <text evidence="1">The sequence shown here is derived from an EMBL/GenBank/DDBJ whole genome shotgun (WGS) entry which is preliminary data.</text>
</comment>
<name>A0AAW4VRQ7_9FIRM</name>
<sequence>MSEWNAIMSKLIILRGNSGSGKTTIAKELQKLFGKNTMLISQDIIRREMLNVDDGKNTKALPLLKELLKYGNEHNEIVILEGILRASWYQSLFELAIELYNQNIYAYYFDLSFEETLKRHQTRTCRNEFGEKEMKSWWREKDFSPILNEITITDEKDIQSIVSQIYKTVLED</sequence>
<dbReference type="RefSeq" id="WP_227279160.1">
    <property type="nucleotide sequence ID" value="NZ_DAWBWI010000087.1"/>
</dbReference>
<proteinExistence type="predicted"/>
<evidence type="ECO:0000313" key="1">
    <source>
        <dbReference type="EMBL" id="MCB8609249.1"/>
    </source>
</evidence>
<dbReference type="EMBL" id="JAJDKZ010000003">
    <property type="protein sequence ID" value="MCB8609249.1"/>
    <property type="molecule type" value="Genomic_DNA"/>
</dbReference>